<dbReference type="STRING" id="351607.Acel_1837"/>
<reference evidence="2 3" key="1">
    <citation type="journal article" date="2009" name="Genome Res.">
        <title>Complete genome of the cellulolytic thermophile Acidothermus cellulolyticus 11B provides insights into its ecophysiological and evolutionary adaptations.</title>
        <authorList>
            <person name="Barabote R.D."/>
            <person name="Xie G."/>
            <person name="Leu D.H."/>
            <person name="Normand P."/>
            <person name="Necsulea A."/>
            <person name="Daubin V."/>
            <person name="Medigue C."/>
            <person name="Adney W.S."/>
            <person name="Xu X.C."/>
            <person name="Lapidus A."/>
            <person name="Parales R.E."/>
            <person name="Detter C."/>
            <person name="Pujic P."/>
            <person name="Bruce D."/>
            <person name="Lavire C."/>
            <person name="Challacombe J.F."/>
            <person name="Brettin T.S."/>
            <person name="Berry A.M."/>
        </authorList>
    </citation>
    <scope>NUCLEOTIDE SEQUENCE [LARGE SCALE GENOMIC DNA]</scope>
    <source>
        <strain evidence="3">ATCC 43068 / DSM 8971 / 11B</strain>
    </source>
</reference>
<dbReference type="PANTHER" id="PTHR30037">
    <property type="entry name" value="DNA-3-METHYLADENINE GLYCOSYLASE 1"/>
    <property type="match status" value="1"/>
</dbReference>
<accession>A0LVZ9</accession>
<evidence type="ECO:0000313" key="3">
    <source>
        <dbReference type="Proteomes" id="UP000008221"/>
    </source>
</evidence>
<keyword evidence="2" id="KW-0326">Glycosidase</keyword>
<dbReference type="GO" id="GO:0008725">
    <property type="term" value="F:DNA-3-methyladenine glycosylase activity"/>
    <property type="evidence" value="ECO:0007669"/>
    <property type="project" value="UniProtKB-EC"/>
</dbReference>
<dbReference type="InParanoid" id="A0LVZ9"/>
<dbReference type="RefSeq" id="WP_011720672.1">
    <property type="nucleotide sequence ID" value="NC_008578.1"/>
</dbReference>
<dbReference type="PANTHER" id="PTHR30037:SF4">
    <property type="entry name" value="DNA-3-METHYLADENINE GLYCOSYLASE I"/>
    <property type="match status" value="1"/>
</dbReference>
<organism evidence="2 3">
    <name type="scientific">Acidothermus cellulolyticus (strain ATCC 43068 / DSM 8971 / 11B)</name>
    <dbReference type="NCBI Taxonomy" id="351607"/>
    <lineage>
        <taxon>Bacteria</taxon>
        <taxon>Bacillati</taxon>
        <taxon>Actinomycetota</taxon>
        <taxon>Actinomycetes</taxon>
        <taxon>Acidothermales</taxon>
        <taxon>Acidothermaceae</taxon>
        <taxon>Acidothermus</taxon>
    </lineage>
</organism>
<dbReference type="InterPro" id="IPR052891">
    <property type="entry name" value="DNA-3mA_glycosylase"/>
</dbReference>
<feature type="binding site" evidence="1">
    <location>
        <position position="31"/>
    </location>
    <ligand>
        <name>Zn(2+)</name>
        <dbReference type="ChEBI" id="CHEBI:29105"/>
    </ligand>
</feature>
<dbReference type="Proteomes" id="UP000008221">
    <property type="component" value="Chromosome"/>
</dbReference>
<sequence length="203" mass="22590">MPDVSPDLVAGRDGLPRCPWAYAAPEYLEYHDTEWGRPVRDDDGVFERLVLEGFQSGLSWLTILRRREAFRDAFAGFSIDRVAAFDTADVARLLTDRRIIRNRAKIEAAIVNARAALRLRAAGVNLAEFIWRFAPTHPPVRRRMADIPAQTPESRALARELRAHGFRFVGAVTAYAHMQATGMVDDHLVGCVAGASGHRGPDN</sequence>
<dbReference type="EC" id="3.2.2.20" evidence="2"/>
<keyword evidence="1" id="KW-0479">Metal-binding</keyword>
<dbReference type="GO" id="GO:0006284">
    <property type="term" value="P:base-excision repair"/>
    <property type="evidence" value="ECO:0007669"/>
    <property type="project" value="InterPro"/>
</dbReference>
<keyword evidence="3" id="KW-1185">Reference proteome</keyword>
<evidence type="ECO:0000313" key="2">
    <source>
        <dbReference type="EMBL" id="ABK53609.1"/>
    </source>
</evidence>
<keyword evidence="1" id="KW-0862">Zinc</keyword>
<dbReference type="eggNOG" id="COG2818">
    <property type="taxonomic scope" value="Bacteria"/>
</dbReference>
<dbReference type="KEGG" id="ace:Acel_1837"/>
<dbReference type="NCBIfam" id="TIGR00624">
    <property type="entry name" value="tag"/>
    <property type="match status" value="1"/>
</dbReference>
<dbReference type="Gene3D" id="1.10.340.30">
    <property type="entry name" value="Hypothetical protein, domain 2"/>
    <property type="match status" value="1"/>
</dbReference>
<dbReference type="AlphaFoldDB" id="A0LVZ9"/>
<name>A0LVZ9_ACIC1</name>
<gene>
    <name evidence="2" type="ordered locus">Acel_1837</name>
</gene>
<feature type="binding site" evidence="1">
    <location>
        <position position="187"/>
    </location>
    <ligand>
        <name>Zn(2+)</name>
        <dbReference type="ChEBI" id="CHEBI:29105"/>
    </ligand>
</feature>
<dbReference type="GO" id="GO:0046872">
    <property type="term" value="F:metal ion binding"/>
    <property type="evidence" value="ECO:0007669"/>
    <property type="project" value="UniProtKB-KW"/>
</dbReference>
<feature type="binding site" evidence="1">
    <location>
        <position position="18"/>
    </location>
    <ligand>
        <name>Zn(2+)</name>
        <dbReference type="ChEBI" id="CHEBI:29105"/>
    </ligand>
</feature>
<keyword evidence="2" id="KW-0378">Hydrolase</keyword>
<dbReference type="FunCoup" id="A0LVZ9">
    <property type="interactions" value="5"/>
</dbReference>
<evidence type="ECO:0000256" key="1">
    <source>
        <dbReference type="PIRSR" id="PIRSR604597-1"/>
    </source>
</evidence>
<dbReference type="HOGENOM" id="CLU_083758_1_0_11"/>
<proteinExistence type="predicted"/>
<dbReference type="Pfam" id="PF03352">
    <property type="entry name" value="Adenine_glyco"/>
    <property type="match status" value="1"/>
</dbReference>
<protein>
    <submittedName>
        <fullName evidence="2">DNA-3-methyladenine glycosylase I</fullName>
        <ecNumber evidence="2">3.2.2.20</ecNumber>
    </submittedName>
</protein>
<dbReference type="EMBL" id="CP000481">
    <property type="protein sequence ID" value="ABK53609.1"/>
    <property type="molecule type" value="Genomic_DNA"/>
</dbReference>
<dbReference type="InterPro" id="IPR005019">
    <property type="entry name" value="Adenine_glyco"/>
</dbReference>
<feature type="binding site" evidence="1">
    <location>
        <position position="191"/>
    </location>
    <ligand>
        <name>Zn(2+)</name>
        <dbReference type="ChEBI" id="CHEBI:29105"/>
    </ligand>
</feature>
<dbReference type="SUPFAM" id="SSF48150">
    <property type="entry name" value="DNA-glycosylase"/>
    <property type="match status" value="1"/>
</dbReference>
<dbReference type="InterPro" id="IPR011257">
    <property type="entry name" value="DNA_glycosylase"/>
</dbReference>
<dbReference type="InterPro" id="IPR004597">
    <property type="entry name" value="Tag"/>
</dbReference>